<dbReference type="Proteomes" id="UP001500954">
    <property type="component" value="Unassembled WGS sequence"/>
</dbReference>
<gene>
    <name evidence="1" type="ORF">GCM10022395_18520</name>
</gene>
<proteinExistence type="predicted"/>
<name>A0ABP6XNG4_9FLAO</name>
<evidence type="ECO:0000313" key="1">
    <source>
        <dbReference type="EMBL" id="GAA3569096.1"/>
    </source>
</evidence>
<organism evidence="1 2">
    <name type="scientific">Snuella lapsa</name>
    <dbReference type="NCBI Taxonomy" id="870481"/>
    <lineage>
        <taxon>Bacteria</taxon>
        <taxon>Pseudomonadati</taxon>
        <taxon>Bacteroidota</taxon>
        <taxon>Flavobacteriia</taxon>
        <taxon>Flavobacteriales</taxon>
        <taxon>Flavobacteriaceae</taxon>
        <taxon>Snuella</taxon>
    </lineage>
</organism>
<dbReference type="PANTHER" id="PTHR41913">
    <property type="entry name" value="DUF1684 DOMAIN-CONTAINING PROTEIN"/>
    <property type="match status" value="1"/>
</dbReference>
<accession>A0ABP6XNG4</accession>
<sequence length="206" mass="23703">MKKNRMNKLLPFILVILIAFACGERKQPLRGETPFQKELNAKFKDATVSPLTDKDRKAFKGLDFFKFDSTYIVKAHLKQTPDTDWFNMQTTTSRVSKERVFGVLSFKLLGNVYQLNVYQGADTMLEAGYEDYLFLPFLDETNGKESYGGGRYIDLRIPEGDSLVIDFNKAYNPYCAYNPSYSCPIVPRENYLKIRVEAGVKAFKEH</sequence>
<dbReference type="InterPro" id="IPR012467">
    <property type="entry name" value="DUF1684"/>
</dbReference>
<protein>
    <submittedName>
        <fullName evidence="1">DUF1684 domain-containing protein</fullName>
    </submittedName>
</protein>
<evidence type="ECO:0000313" key="2">
    <source>
        <dbReference type="Proteomes" id="UP001500954"/>
    </source>
</evidence>
<dbReference type="EMBL" id="BAABCY010000051">
    <property type="protein sequence ID" value="GAA3569096.1"/>
    <property type="molecule type" value="Genomic_DNA"/>
</dbReference>
<dbReference type="PROSITE" id="PS51257">
    <property type="entry name" value="PROKAR_LIPOPROTEIN"/>
    <property type="match status" value="1"/>
</dbReference>
<keyword evidence="2" id="KW-1185">Reference proteome</keyword>
<reference evidence="2" key="1">
    <citation type="journal article" date="2019" name="Int. J. Syst. Evol. Microbiol.">
        <title>The Global Catalogue of Microorganisms (GCM) 10K type strain sequencing project: providing services to taxonomists for standard genome sequencing and annotation.</title>
        <authorList>
            <consortium name="The Broad Institute Genomics Platform"/>
            <consortium name="The Broad Institute Genome Sequencing Center for Infectious Disease"/>
            <person name="Wu L."/>
            <person name="Ma J."/>
        </authorList>
    </citation>
    <scope>NUCLEOTIDE SEQUENCE [LARGE SCALE GENOMIC DNA]</scope>
    <source>
        <strain evidence="2">JCM 17111</strain>
    </source>
</reference>
<dbReference type="Pfam" id="PF07920">
    <property type="entry name" value="DUF1684"/>
    <property type="match status" value="1"/>
</dbReference>
<comment type="caution">
    <text evidence="1">The sequence shown here is derived from an EMBL/GenBank/DDBJ whole genome shotgun (WGS) entry which is preliminary data.</text>
</comment>
<dbReference type="PANTHER" id="PTHR41913:SF1">
    <property type="entry name" value="DUF1684 DOMAIN-CONTAINING PROTEIN"/>
    <property type="match status" value="1"/>
</dbReference>